<evidence type="ECO:0000313" key="1">
    <source>
        <dbReference type="EMBL" id="KAI5949817.1"/>
    </source>
</evidence>
<organism evidence="1 2">
    <name type="scientific">Candida theae</name>
    <dbReference type="NCBI Taxonomy" id="1198502"/>
    <lineage>
        <taxon>Eukaryota</taxon>
        <taxon>Fungi</taxon>
        <taxon>Dikarya</taxon>
        <taxon>Ascomycota</taxon>
        <taxon>Saccharomycotina</taxon>
        <taxon>Pichiomycetes</taxon>
        <taxon>Debaryomycetaceae</taxon>
        <taxon>Candida/Lodderomyces clade</taxon>
        <taxon>Candida</taxon>
    </lineage>
</organism>
<keyword evidence="2" id="KW-1185">Reference proteome</keyword>
<evidence type="ECO:0000313" key="2">
    <source>
        <dbReference type="Proteomes" id="UP001204833"/>
    </source>
</evidence>
<dbReference type="RefSeq" id="XP_051606972.1">
    <property type="nucleotide sequence ID" value="XM_051754171.1"/>
</dbReference>
<comment type="caution">
    <text evidence="1">The sequence shown here is derived from an EMBL/GenBank/DDBJ whole genome shotgun (WGS) entry which is preliminary data.</text>
</comment>
<proteinExistence type="predicted"/>
<dbReference type="GeneID" id="76152684"/>
<gene>
    <name evidence="1" type="ORF">KGF57_004640</name>
</gene>
<protein>
    <submittedName>
        <fullName evidence="1">Uncharacterized protein</fullName>
    </submittedName>
</protein>
<dbReference type="EMBL" id="JAIHNG010000162">
    <property type="protein sequence ID" value="KAI5949817.1"/>
    <property type="molecule type" value="Genomic_DNA"/>
</dbReference>
<dbReference type="Proteomes" id="UP001204833">
    <property type="component" value="Unassembled WGS sequence"/>
</dbReference>
<dbReference type="AlphaFoldDB" id="A0AAD5BAX7"/>
<name>A0AAD5BAX7_9ASCO</name>
<reference evidence="1 2" key="1">
    <citation type="journal article" date="2022" name="DNA Res.">
        <title>Genome analysis of five recently described species of the CUG-Ser clade uncovers Candida theae as a new hybrid lineage with pathogenic potential in the Candida parapsilosis species complex.</title>
        <authorList>
            <person name="Mixao V."/>
            <person name="Del Olmo V."/>
            <person name="Hegedusova E."/>
            <person name="Saus E."/>
            <person name="Pryszcz L."/>
            <person name="Cillingova A."/>
            <person name="Nosek J."/>
            <person name="Gabaldon T."/>
        </authorList>
    </citation>
    <scope>NUCLEOTIDE SEQUENCE [LARGE SCALE GENOMIC DNA]</scope>
    <source>
        <strain evidence="1 2">CBS 12239</strain>
    </source>
</reference>
<accession>A0AAD5BAX7</accession>
<sequence>MLVLDIDHSLQYYRLRCDTNTEFTLTVKKQDVSRLVTIPNDQIRVNIELLINNKPFPVEIAQQVTNKFQYIFKFSNYKVDRNCNGFIARCQYMAERNRLQKKTPLVATKMSTIEMELFINTECQQIEYETIISKTNLLYTAYFIDGMLQYPFIFCPIARAKMGSLFTQPTVPRIEIESERQTNLSVAPARFKHRQPFKTKRCATFASLQTKITADIVARERQRYFNFLKSFEVSKEAREEYSLEPKKLYERYQRHYSLARYAKNPTGYLKKCRKCGLTPNFLAFELPGVACVSNCVFDK</sequence>